<proteinExistence type="predicted"/>
<evidence type="ECO:0000259" key="2">
    <source>
        <dbReference type="Pfam" id="PF13439"/>
    </source>
</evidence>
<dbReference type="CDD" id="cd03801">
    <property type="entry name" value="GT4_PimA-like"/>
    <property type="match status" value="1"/>
</dbReference>
<dbReference type="Gene3D" id="3.40.50.2000">
    <property type="entry name" value="Glycogen Phosphorylase B"/>
    <property type="match status" value="2"/>
</dbReference>
<feature type="domain" description="Glycosyl transferase family 1" evidence="1">
    <location>
        <begin position="208"/>
        <end position="367"/>
    </location>
</feature>
<gene>
    <name evidence="3" type="ORF">SAMN02744037_01823</name>
</gene>
<dbReference type="InterPro" id="IPR001296">
    <property type="entry name" value="Glyco_trans_1"/>
</dbReference>
<dbReference type="Pfam" id="PF00534">
    <property type="entry name" value="Glycos_transf_1"/>
    <property type="match status" value="1"/>
</dbReference>
<organism evidence="3 4">
    <name type="scientific">Tepidibacter formicigenes DSM 15518</name>
    <dbReference type="NCBI Taxonomy" id="1123349"/>
    <lineage>
        <taxon>Bacteria</taxon>
        <taxon>Bacillati</taxon>
        <taxon>Bacillota</taxon>
        <taxon>Clostridia</taxon>
        <taxon>Peptostreptococcales</taxon>
        <taxon>Peptostreptococcaceae</taxon>
        <taxon>Tepidibacter</taxon>
    </lineage>
</organism>
<feature type="domain" description="Glycosyltransferase subfamily 4-like N-terminal" evidence="2">
    <location>
        <begin position="17"/>
        <end position="116"/>
    </location>
</feature>
<dbReference type="InterPro" id="IPR028098">
    <property type="entry name" value="Glyco_trans_4-like_N"/>
</dbReference>
<protein>
    <submittedName>
        <fullName evidence="3">Glycosyltransferase involved in cell wall bisynthesis</fullName>
    </submittedName>
</protein>
<dbReference type="PANTHER" id="PTHR12526">
    <property type="entry name" value="GLYCOSYLTRANSFERASE"/>
    <property type="match status" value="1"/>
</dbReference>
<dbReference type="RefSeq" id="WP_072889263.1">
    <property type="nucleotide sequence ID" value="NZ_FRAE01000041.1"/>
</dbReference>
<evidence type="ECO:0000313" key="3">
    <source>
        <dbReference type="EMBL" id="SHK18341.1"/>
    </source>
</evidence>
<keyword evidence="3" id="KW-0808">Transferase</keyword>
<name>A0A1M6QDR9_9FIRM</name>
<dbReference type="GO" id="GO:0016757">
    <property type="term" value="F:glycosyltransferase activity"/>
    <property type="evidence" value="ECO:0007669"/>
    <property type="project" value="InterPro"/>
</dbReference>
<reference evidence="4" key="1">
    <citation type="submission" date="2016-11" db="EMBL/GenBank/DDBJ databases">
        <authorList>
            <person name="Varghese N."/>
            <person name="Submissions S."/>
        </authorList>
    </citation>
    <scope>NUCLEOTIDE SEQUENCE [LARGE SCALE GENOMIC DNA]</scope>
    <source>
        <strain evidence="4">DSM 15518</strain>
    </source>
</reference>
<keyword evidence="4" id="KW-1185">Reference proteome</keyword>
<dbReference type="STRING" id="1123349.SAMN02744037_01823"/>
<sequence length="395" mass="45974">MKKCNVLMAHNYYQVPGGEDTVFHNEVEMLKKNGHKVIKYTRHNDKIKESGIFGKLKLATETVFSFKTYKEVRSLIDKNDIHVVHVHNTLPLISPSIYYAAISKKVPVVQTIHNFRLLCPGATFTKNGHICEDCLSKGLRQSLKNKCYRNSLLQTYIMYFMLKFHKIIGTYNKINYITLTEFNKNKILNLVKDDKKVFIKPNFISKKEKTQRNLEDYFIYIGRLDEIKGINFLVNSWKDIDKNIKLYIIGDGPEKENIEKYIKESKINNIKLLGFMDRLSAFEIIEKSRAIIVPSKWYEGFPMTIAESFSLGVPVIGSNIGNIGCIVNDENNGLLFEKDNKQSLKEVVERVFYNKQFNIQLGNNAYNTFLDYYTDEENYNILQNIYSRVVGDNLW</sequence>
<dbReference type="EMBL" id="FRAE01000041">
    <property type="protein sequence ID" value="SHK18341.1"/>
    <property type="molecule type" value="Genomic_DNA"/>
</dbReference>
<dbReference type="PANTHER" id="PTHR12526:SF638">
    <property type="entry name" value="SPORE COAT PROTEIN SA"/>
    <property type="match status" value="1"/>
</dbReference>
<evidence type="ECO:0000313" key="4">
    <source>
        <dbReference type="Proteomes" id="UP000242497"/>
    </source>
</evidence>
<dbReference type="OrthoDB" id="9772485at2"/>
<dbReference type="AlphaFoldDB" id="A0A1M6QDR9"/>
<dbReference type="Proteomes" id="UP000242497">
    <property type="component" value="Unassembled WGS sequence"/>
</dbReference>
<accession>A0A1M6QDR9</accession>
<dbReference type="Pfam" id="PF13439">
    <property type="entry name" value="Glyco_transf_4"/>
    <property type="match status" value="1"/>
</dbReference>
<dbReference type="SUPFAM" id="SSF53756">
    <property type="entry name" value="UDP-Glycosyltransferase/glycogen phosphorylase"/>
    <property type="match status" value="1"/>
</dbReference>
<evidence type="ECO:0000259" key="1">
    <source>
        <dbReference type="Pfam" id="PF00534"/>
    </source>
</evidence>